<accession>A0A0G3WBF7</accession>
<dbReference type="Gene3D" id="3.40.109.40">
    <property type="match status" value="1"/>
</dbReference>
<dbReference type="SUPFAM" id="SSF56507">
    <property type="entry name" value="Methionine synthase activation domain-like"/>
    <property type="match status" value="1"/>
</dbReference>
<name>A0A0G3WBF7_9CLOT</name>
<evidence type="ECO:0000313" key="2">
    <source>
        <dbReference type="Proteomes" id="UP000035704"/>
    </source>
</evidence>
<dbReference type="OrthoDB" id="2034596at2"/>
<dbReference type="STRING" id="84022.CACET_c13090"/>
<dbReference type="AlphaFoldDB" id="A0A0G3WBF7"/>
<reference evidence="1 2" key="1">
    <citation type="submission" date="2014-10" db="EMBL/GenBank/DDBJ databases">
        <title>Genome sequence of Clostridium aceticum DSM 1496.</title>
        <authorList>
            <person name="Poehlein A."/>
            <person name="Schiel-Bengelsdorf B."/>
            <person name="Gottschalk G."/>
            <person name="Duerre P."/>
            <person name="Daniel R."/>
        </authorList>
    </citation>
    <scope>NUCLEOTIDE SEQUENCE [LARGE SCALE GENOMIC DNA]</scope>
    <source>
        <strain evidence="1 2">DSM 1496</strain>
    </source>
</reference>
<proteinExistence type="predicted"/>
<sequence>MKVPQWNIDKDKVFHRISCKPSSPGYTVVDQHYQALLKELKKMADPLGIYKYKKRGVEDSNEGIDNCSYVVYCFVSIGKEVSDRIQHYFEIGSYLKATVLDAMADEMLFSISEEVTNHVFSEAKERLHGLTYKIEPGQRDIPLRLQKEIIMKLNEGEENLIEVKITEGFMLDPLKSMTFMYGADKNLPLTLRNHDCGGCSRKNCQFRFFSSKMKLLV</sequence>
<organism evidence="1 2">
    <name type="scientific">Clostridium aceticum</name>
    <dbReference type="NCBI Taxonomy" id="84022"/>
    <lineage>
        <taxon>Bacteria</taxon>
        <taxon>Bacillati</taxon>
        <taxon>Bacillota</taxon>
        <taxon>Clostridia</taxon>
        <taxon>Eubacteriales</taxon>
        <taxon>Clostridiaceae</taxon>
        <taxon>Clostridium</taxon>
    </lineage>
</organism>
<dbReference type="InterPro" id="IPR037010">
    <property type="entry name" value="VitB12-dep_Met_synth_activ_sf"/>
</dbReference>
<dbReference type="EMBL" id="CP009687">
    <property type="protein sequence ID" value="AKL94774.1"/>
    <property type="molecule type" value="Genomic_DNA"/>
</dbReference>
<dbReference type="KEGG" id="cace:CACET_c13090"/>
<dbReference type="Proteomes" id="UP000035704">
    <property type="component" value="Chromosome"/>
</dbReference>
<protein>
    <submittedName>
        <fullName evidence="1">Putative vitamin B12 dependent methionine synthase</fullName>
    </submittedName>
</protein>
<evidence type="ECO:0000313" key="1">
    <source>
        <dbReference type="EMBL" id="AKL94774.1"/>
    </source>
</evidence>
<dbReference type="GO" id="GO:0008705">
    <property type="term" value="F:methionine synthase activity"/>
    <property type="evidence" value="ECO:0007669"/>
    <property type="project" value="InterPro"/>
</dbReference>
<dbReference type="PATRIC" id="fig|84022.6.peg.1301"/>
<dbReference type="RefSeq" id="WP_152639998.1">
    <property type="nucleotide sequence ID" value="NZ_CP009687.1"/>
</dbReference>
<keyword evidence="2" id="KW-1185">Reference proteome</keyword>
<gene>
    <name evidence="1" type="ORF">CACET_c13090</name>
</gene>